<evidence type="ECO:0000259" key="5">
    <source>
        <dbReference type="PROSITE" id="PS50977"/>
    </source>
</evidence>
<dbReference type="InterPro" id="IPR036271">
    <property type="entry name" value="Tet_transcr_reg_TetR-rel_C_sf"/>
</dbReference>
<dbReference type="AlphaFoldDB" id="A0ABD7RY64"/>
<dbReference type="Gene3D" id="1.10.357.10">
    <property type="entry name" value="Tetracycline Repressor, domain 2"/>
    <property type="match status" value="1"/>
</dbReference>
<dbReference type="InterPro" id="IPR009057">
    <property type="entry name" value="Homeodomain-like_sf"/>
</dbReference>
<keyword evidence="2 4" id="KW-0238">DNA-binding</keyword>
<sequence>MEVLTEQGFAATGIDAVLKRVHVPKGSFYHYFDSKEAFVQEVLQRYAAYFARKLDRCLLDDQVLPLQRLSNFVEDAKAGMAKHEFRRGCLVGNLGQEITALPASFRQTLEDVLLDWQDRLANCLVQAVKLGQLQPDSDCDALAAYFWIGWEGAVLRAKLVQNVQPLDTFAKGFLAGAAR</sequence>
<accession>A0ABD7RY64</accession>
<gene>
    <name evidence="6" type="ORF">EQ836_07170</name>
</gene>
<dbReference type="PANTHER" id="PTHR47506:SF6">
    <property type="entry name" value="HTH-TYPE TRANSCRIPTIONAL REPRESSOR NEMR"/>
    <property type="match status" value="1"/>
</dbReference>
<dbReference type="InterPro" id="IPR011075">
    <property type="entry name" value="TetR_C"/>
</dbReference>
<dbReference type="PANTHER" id="PTHR47506">
    <property type="entry name" value="TRANSCRIPTIONAL REGULATORY PROTEIN"/>
    <property type="match status" value="1"/>
</dbReference>
<feature type="DNA-binding region" description="H-T-H motif" evidence="4">
    <location>
        <begin position="13"/>
        <end position="32"/>
    </location>
</feature>
<dbReference type="Pfam" id="PF16925">
    <property type="entry name" value="TetR_C_13"/>
    <property type="match status" value="1"/>
</dbReference>
<evidence type="ECO:0000313" key="6">
    <source>
        <dbReference type="EMBL" id="TRO19298.1"/>
    </source>
</evidence>
<reference evidence="6 7" key="1">
    <citation type="submission" date="2019-01" db="EMBL/GenBank/DDBJ databases">
        <title>Whole genome shotgun sequencing of Pseudomonas spp. isolated by its ability to degrade furfural.</title>
        <authorList>
            <person name="Donoso R."/>
            <person name="Farkas C."/>
            <person name="Villegas P."/>
            <person name="Gonzales-Toro F."/>
            <person name="Guajardo-Parra M."/>
            <person name="Araya-Nail M."/>
            <person name="Morgante V."/>
            <person name="Perez-Pantoja D."/>
        </authorList>
    </citation>
    <scope>NUCLEOTIDE SEQUENCE [LARGE SCALE GENOMIC DNA]</scope>
    <source>
        <strain evidence="6 7">VN231</strain>
    </source>
</reference>
<keyword evidence="1" id="KW-0805">Transcription regulation</keyword>
<dbReference type="RefSeq" id="WP_143500862.1">
    <property type="nucleotide sequence ID" value="NZ_SCFV01000003.1"/>
</dbReference>
<dbReference type="EMBL" id="SCFV01000003">
    <property type="protein sequence ID" value="TRO19298.1"/>
    <property type="molecule type" value="Genomic_DNA"/>
</dbReference>
<dbReference type="InterPro" id="IPR001647">
    <property type="entry name" value="HTH_TetR"/>
</dbReference>
<dbReference type="Proteomes" id="UP000317327">
    <property type="component" value="Unassembled WGS sequence"/>
</dbReference>
<organism evidence="6 7">
    <name type="scientific">Ectopseudomonas mendocina</name>
    <name type="common">Pseudomonas mendocina</name>
    <dbReference type="NCBI Taxonomy" id="300"/>
    <lineage>
        <taxon>Bacteria</taxon>
        <taxon>Pseudomonadati</taxon>
        <taxon>Pseudomonadota</taxon>
        <taxon>Gammaproteobacteria</taxon>
        <taxon>Pseudomonadales</taxon>
        <taxon>Pseudomonadaceae</taxon>
        <taxon>Ectopseudomonas</taxon>
    </lineage>
</organism>
<comment type="caution">
    <text evidence="6">The sequence shown here is derived from an EMBL/GenBank/DDBJ whole genome shotgun (WGS) entry which is preliminary data.</text>
</comment>
<dbReference type="SUPFAM" id="SSF48498">
    <property type="entry name" value="Tetracyclin repressor-like, C-terminal domain"/>
    <property type="match status" value="1"/>
</dbReference>
<name>A0ABD7RY64_ECTME</name>
<dbReference type="SUPFAM" id="SSF46689">
    <property type="entry name" value="Homeodomain-like"/>
    <property type="match status" value="1"/>
</dbReference>
<protein>
    <submittedName>
        <fullName evidence="6">TetR family transcriptional regulator</fullName>
    </submittedName>
</protein>
<feature type="domain" description="HTH tetR-type" evidence="5">
    <location>
        <begin position="1"/>
        <end position="50"/>
    </location>
</feature>
<evidence type="ECO:0000256" key="4">
    <source>
        <dbReference type="PROSITE-ProRule" id="PRU00335"/>
    </source>
</evidence>
<evidence type="ECO:0000256" key="3">
    <source>
        <dbReference type="ARBA" id="ARBA00023163"/>
    </source>
</evidence>
<dbReference type="GO" id="GO:0003677">
    <property type="term" value="F:DNA binding"/>
    <property type="evidence" value="ECO:0007669"/>
    <property type="project" value="UniProtKB-UniRule"/>
</dbReference>
<dbReference type="PROSITE" id="PS50977">
    <property type="entry name" value="HTH_TETR_2"/>
    <property type="match status" value="1"/>
</dbReference>
<dbReference type="Pfam" id="PF00440">
    <property type="entry name" value="TetR_N"/>
    <property type="match status" value="1"/>
</dbReference>
<proteinExistence type="predicted"/>
<evidence type="ECO:0000313" key="7">
    <source>
        <dbReference type="Proteomes" id="UP000317327"/>
    </source>
</evidence>
<evidence type="ECO:0000256" key="2">
    <source>
        <dbReference type="ARBA" id="ARBA00023125"/>
    </source>
</evidence>
<evidence type="ECO:0000256" key="1">
    <source>
        <dbReference type="ARBA" id="ARBA00023015"/>
    </source>
</evidence>
<keyword evidence="3" id="KW-0804">Transcription</keyword>